<dbReference type="EMBL" id="FUEG01000017">
    <property type="protein sequence ID" value="SJL12378.1"/>
    <property type="molecule type" value="Genomic_DNA"/>
</dbReference>
<dbReference type="GO" id="GO:0016705">
    <property type="term" value="F:oxidoreductase activity, acting on paired donors, with incorporation or reduction of molecular oxygen"/>
    <property type="evidence" value="ECO:0007669"/>
    <property type="project" value="InterPro"/>
</dbReference>
<evidence type="ECO:0000256" key="7">
    <source>
        <dbReference type="ARBA" id="ARBA00023033"/>
    </source>
</evidence>
<dbReference type="PRINTS" id="PR00463">
    <property type="entry name" value="EP450I"/>
</dbReference>
<dbReference type="STRING" id="47428.A0A284RUC9"/>
<dbReference type="PANTHER" id="PTHR24287">
    <property type="entry name" value="P450, PUTATIVE (EUROFUNG)-RELATED"/>
    <property type="match status" value="1"/>
</dbReference>
<feature type="transmembrane region" description="Helical" evidence="10">
    <location>
        <begin position="43"/>
        <end position="65"/>
    </location>
</feature>
<dbReference type="GO" id="GO:0020037">
    <property type="term" value="F:heme binding"/>
    <property type="evidence" value="ECO:0007669"/>
    <property type="project" value="InterPro"/>
</dbReference>
<dbReference type="AlphaFoldDB" id="A0A284RUC9"/>
<organism evidence="11 12">
    <name type="scientific">Armillaria ostoyae</name>
    <name type="common">Armillaria root rot fungus</name>
    <dbReference type="NCBI Taxonomy" id="47428"/>
    <lineage>
        <taxon>Eukaryota</taxon>
        <taxon>Fungi</taxon>
        <taxon>Dikarya</taxon>
        <taxon>Basidiomycota</taxon>
        <taxon>Agaricomycotina</taxon>
        <taxon>Agaricomycetes</taxon>
        <taxon>Agaricomycetidae</taxon>
        <taxon>Agaricales</taxon>
        <taxon>Marasmiineae</taxon>
        <taxon>Physalacriaceae</taxon>
        <taxon>Armillaria</taxon>
    </lineage>
</organism>
<keyword evidence="12" id="KW-1185">Reference proteome</keyword>
<dbReference type="Pfam" id="PF00067">
    <property type="entry name" value="p450"/>
    <property type="match status" value="1"/>
</dbReference>
<dbReference type="Proteomes" id="UP000219338">
    <property type="component" value="Unassembled WGS sequence"/>
</dbReference>
<keyword evidence="7 9" id="KW-0503">Monooxygenase</keyword>
<dbReference type="InterPro" id="IPR047146">
    <property type="entry name" value="Cyt_P450_E_CYP52_fungi"/>
</dbReference>
<name>A0A284RUC9_ARMOS</name>
<keyword evidence="3 8" id="KW-0349">Heme</keyword>
<dbReference type="OMA" id="FDRHAQD"/>
<evidence type="ECO:0008006" key="13">
    <source>
        <dbReference type="Google" id="ProtNLM"/>
    </source>
</evidence>
<evidence type="ECO:0000313" key="12">
    <source>
        <dbReference type="Proteomes" id="UP000219338"/>
    </source>
</evidence>
<comment type="similarity">
    <text evidence="2 9">Belongs to the cytochrome P450 family.</text>
</comment>
<evidence type="ECO:0000256" key="6">
    <source>
        <dbReference type="ARBA" id="ARBA00023004"/>
    </source>
</evidence>
<feature type="binding site" description="axial binding residue" evidence="8">
    <location>
        <position position="510"/>
    </location>
    <ligand>
        <name>heme</name>
        <dbReference type="ChEBI" id="CHEBI:30413"/>
    </ligand>
    <ligandPart>
        <name>Fe</name>
        <dbReference type="ChEBI" id="CHEBI:18248"/>
    </ligandPart>
</feature>
<dbReference type="PANTHER" id="PTHR24287:SF1">
    <property type="entry name" value="P450, PUTATIVE (EUROFUNG)-RELATED"/>
    <property type="match status" value="1"/>
</dbReference>
<dbReference type="GO" id="GO:0005506">
    <property type="term" value="F:iron ion binding"/>
    <property type="evidence" value="ECO:0007669"/>
    <property type="project" value="InterPro"/>
</dbReference>
<dbReference type="InterPro" id="IPR001128">
    <property type="entry name" value="Cyt_P450"/>
</dbReference>
<evidence type="ECO:0000256" key="1">
    <source>
        <dbReference type="ARBA" id="ARBA00001971"/>
    </source>
</evidence>
<dbReference type="InterPro" id="IPR036396">
    <property type="entry name" value="Cyt_P450_sf"/>
</dbReference>
<dbReference type="OrthoDB" id="1470350at2759"/>
<dbReference type="PROSITE" id="PS00086">
    <property type="entry name" value="CYTOCHROME_P450"/>
    <property type="match status" value="1"/>
</dbReference>
<keyword evidence="10" id="KW-1133">Transmembrane helix</keyword>
<dbReference type="InterPro" id="IPR002401">
    <property type="entry name" value="Cyt_P450_E_grp-I"/>
</dbReference>
<keyword evidence="10" id="KW-0472">Membrane</keyword>
<reference evidence="12" key="1">
    <citation type="journal article" date="2017" name="Nat. Ecol. Evol.">
        <title>Genome expansion and lineage-specific genetic innovations in the forest pathogenic fungi Armillaria.</title>
        <authorList>
            <person name="Sipos G."/>
            <person name="Prasanna A.N."/>
            <person name="Walter M.C."/>
            <person name="O'Connor E."/>
            <person name="Balint B."/>
            <person name="Krizsan K."/>
            <person name="Kiss B."/>
            <person name="Hess J."/>
            <person name="Varga T."/>
            <person name="Slot J."/>
            <person name="Riley R."/>
            <person name="Boka B."/>
            <person name="Rigling D."/>
            <person name="Barry K."/>
            <person name="Lee J."/>
            <person name="Mihaltcheva S."/>
            <person name="LaButti K."/>
            <person name="Lipzen A."/>
            <person name="Waldron R."/>
            <person name="Moloney N.M."/>
            <person name="Sperisen C."/>
            <person name="Kredics L."/>
            <person name="Vagvoelgyi C."/>
            <person name="Patrignani A."/>
            <person name="Fitzpatrick D."/>
            <person name="Nagy I."/>
            <person name="Doyle S."/>
            <person name="Anderson J.B."/>
            <person name="Grigoriev I.V."/>
            <person name="Gueldener U."/>
            <person name="Muensterkoetter M."/>
            <person name="Nagy L.G."/>
        </authorList>
    </citation>
    <scope>NUCLEOTIDE SEQUENCE [LARGE SCALE GENOMIC DNA]</scope>
    <source>
        <strain evidence="12">C18/9</strain>
    </source>
</reference>
<keyword evidence="6 8" id="KW-0408">Iron</keyword>
<accession>A0A284RUC9</accession>
<proteinExistence type="inferred from homology"/>
<keyword evidence="4 8" id="KW-0479">Metal-binding</keyword>
<dbReference type="PRINTS" id="PR00385">
    <property type="entry name" value="P450"/>
</dbReference>
<comment type="cofactor">
    <cofactor evidence="1 8">
        <name>heme</name>
        <dbReference type="ChEBI" id="CHEBI:30413"/>
    </cofactor>
</comment>
<evidence type="ECO:0000256" key="10">
    <source>
        <dbReference type="SAM" id="Phobius"/>
    </source>
</evidence>
<evidence type="ECO:0000256" key="4">
    <source>
        <dbReference type="ARBA" id="ARBA00022723"/>
    </source>
</evidence>
<dbReference type="InterPro" id="IPR017972">
    <property type="entry name" value="Cyt_P450_CS"/>
</dbReference>
<dbReference type="CDD" id="cd11063">
    <property type="entry name" value="CYP52"/>
    <property type="match status" value="1"/>
</dbReference>
<feature type="transmembrane region" description="Helical" evidence="10">
    <location>
        <begin position="12"/>
        <end position="31"/>
    </location>
</feature>
<evidence type="ECO:0000256" key="9">
    <source>
        <dbReference type="RuleBase" id="RU000461"/>
    </source>
</evidence>
<keyword evidence="10" id="KW-0812">Transmembrane</keyword>
<dbReference type="Gene3D" id="1.10.630.10">
    <property type="entry name" value="Cytochrome P450"/>
    <property type="match status" value="1"/>
</dbReference>
<dbReference type="SUPFAM" id="SSF48264">
    <property type="entry name" value="Cytochrome P450"/>
    <property type="match status" value="1"/>
</dbReference>
<keyword evidence="5 9" id="KW-0560">Oxidoreductase</keyword>
<gene>
    <name evidence="11" type="ORF">ARMOST_15804</name>
</gene>
<protein>
    <recommendedName>
        <fullName evidence="13">Cytochrome P450</fullName>
    </recommendedName>
</protein>
<dbReference type="GO" id="GO:0004497">
    <property type="term" value="F:monooxygenase activity"/>
    <property type="evidence" value="ECO:0007669"/>
    <property type="project" value="UniProtKB-KW"/>
</dbReference>
<evidence type="ECO:0000256" key="8">
    <source>
        <dbReference type="PIRSR" id="PIRSR602401-1"/>
    </source>
</evidence>
<evidence type="ECO:0000313" key="11">
    <source>
        <dbReference type="EMBL" id="SJL12378.1"/>
    </source>
</evidence>
<evidence type="ECO:0000256" key="3">
    <source>
        <dbReference type="ARBA" id="ARBA00022617"/>
    </source>
</evidence>
<evidence type="ECO:0000256" key="5">
    <source>
        <dbReference type="ARBA" id="ARBA00023002"/>
    </source>
</evidence>
<evidence type="ECO:0000256" key="2">
    <source>
        <dbReference type="ARBA" id="ARBA00010617"/>
    </source>
</evidence>
<sequence length="591" mass="66931">MATSYLPPGVVYLSHIAFYAVVLPCSVLWVLRHFLTESGFSVPVWPVFVVPFVSQIIFRLVHGWYISFAIRRDAAAQGAILMPCVQESSISIMRRIVDSFQNGYPSEVFQKWSEQYGNTFSFGTLSSKWVFTSEPGHIKAVLATQFRDFEKGSFVFNATKALFGVGVFSTDGEMWKFHRTMTRPFFNKERISDFDNFERHAVSTITQIRSRLREGYPVDFQDVVARFTLDSATEFLFGKDVDSISAGLPYPAGSPLGDNLHFVNHPSNAFVKAFAEAQVQNMIRVKSGASWPLREIFGDKVKPLRKVLDDFIQPLLSEGYERKAKGVKSVESEKKLDDMTLLDRLVEEADDPKVVQDELVNVLVAGRDSTASLLTMAVYMMCEHPDMVTRLRSEILGKVGNKRPTYEDIRDMKYLRAFINETLRLYATVPENGRVSAVSTTLPNKGRPPYYVARDTLLTYSVFLMHRRTDLWGPDALEFDPDRFLDSRLQKYLTPNPYIFLPFNAGPRICLGQQFAYNEASYYLIRLLQNFSSFSLAQDAQPAEGIPPASWTPTPGTTKGREKIMFGITITIYAKGGLWVRMEEAKDGATL</sequence>